<dbReference type="GeneID" id="20655908"/>
<dbReference type="KEGG" id="psoj:PHYSODRAFT_485651"/>
<name>G4YWD0_PHYSP</name>
<dbReference type="InParanoid" id="G4YWD0"/>
<reference evidence="3 4" key="1">
    <citation type="journal article" date="2006" name="Science">
        <title>Phytophthora genome sequences uncover evolutionary origins and mechanisms of pathogenesis.</title>
        <authorList>
            <person name="Tyler B.M."/>
            <person name="Tripathy S."/>
            <person name="Zhang X."/>
            <person name="Dehal P."/>
            <person name="Jiang R.H."/>
            <person name="Aerts A."/>
            <person name="Arredondo F.D."/>
            <person name="Baxter L."/>
            <person name="Bensasson D."/>
            <person name="Beynon J.L."/>
            <person name="Chapman J."/>
            <person name="Damasceno C.M."/>
            <person name="Dorrance A.E."/>
            <person name="Dou D."/>
            <person name="Dickerman A.W."/>
            <person name="Dubchak I.L."/>
            <person name="Garbelotto M."/>
            <person name="Gijzen M."/>
            <person name="Gordon S.G."/>
            <person name="Govers F."/>
            <person name="Grunwald N.J."/>
            <person name="Huang W."/>
            <person name="Ivors K.L."/>
            <person name="Jones R.W."/>
            <person name="Kamoun S."/>
            <person name="Krampis K."/>
            <person name="Lamour K.H."/>
            <person name="Lee M.K."/>
            <person name="McDonald W.H."/>
            <person name="Medina M."/>
            <person name="Meijer H.J."/>
            <person name="Nordberg E.K."/>
            <person name="Maclean D.J."/>
            <person name="Ospina-Giraldo M.D."/>
            <person name="Morris P.F."/>
            <person name="Phuntumart V."/>
            <person name="Putnam N.H."/>
            <person name="Rash S."/>
            <person name="Rose J.K."/>
            <person name="Sakihama Y."/>
            <person name="Salamov A.A."/>
            <person name="Savidor A."/>
            <person name="Scheuring C.F."/>
            <person name="Smith B.M."/>
            <person name="Sobral B.W."/>
            <person name="Terry A."/>
            <person name="Torto-Alalibo T.A."/>
            <person name="Win J."/>
            <person name="Xu Z."/>
            <person name="Zhang H."/>
            <person name="Grigoriev I.V."/>
            <person name="Rokhsar D.S."/>
            <person name="Boore J.L."/>
        </authorList>
    </citation>
    <scope>NUCLEOTIDE SEQUENCE [LARGE SCALE GENOMIC DNA]</scope>
    <source>
        <strain evidence="3 4">P6497</strain>
    </source>
</reference>
<keyword evidence="1" id="KW-0175">Coiled coil</keyword>
<keyword evidence="4" id="KW-1185">Reference proteome</keyword>
<dbReference type="Proteomes" id="UP000002640">
    <property type="component" value="Unassembled WGS sequence"/>
</dbReference>
<evidence type="ECO:0000313" key="3">
    <source>
        <dbReference type="EMBL" id="EGZ25577.1"/>
    </source>
</evidence>
<dbReference type="EMBL" id="JH159152">
    <property type="protein sequence ID" value="EGZ25577.1"/>
    <property type="molecule type" value="Genomic_DNA"/>
</dbReference>
<feature type="non-terminal residue" evidence="3">
    <location>
        <position position="1"/>
    </location>
</feature>
<dbReference type="SMR" id="G4YWD0"/>
<evidence type="ECO:0000256" key="2">
    <source>
        <dbReference type="SAM" id="MobiDB-lite"/>
    </source>
</evidence>
<dbReference type="RefSeq" id="XP_009520865.1">
    <property type="nucleotide sequence ID" value="XM_009522570.1"/>
</dbReference>
<dbReference type="OMA" id="VILWRAH"/>
<accession>G4YWD0</accession>
<organism evidence="3 4">
    <name type="scientific">Phytophthora sojae (strain P6497)</name>
    <name type="common">Soybean stem and root rot agent</name>
    <name type="synonym">Phytophthora megasperma f. sp. glycines</name>
    <dbReference type="NCBI Taxonomy" id="1094619"/>
    <lineage>
        <taxon>Eukaryota</taxon>
        <taxon>Sar</taxon>
        <taxon>Stramenopiles</taxon>
        <taxon>Oomycota</taxon>
        <taxon>Peronosporomycetes</taxon>
        <taxon>Peronosporales</taxon>
        <taxon>Peronosporaceae</taxon>
        <taxon>Phytophthora</taxon>
    </lineage>
</organism>
<dbReference type="AlphaFoldDB" id="G4YWD0"/>
<protein>
    <submittedName>
        <fullName evidence="3">Uncharacterized protein</fullName>
    </submittedName>
</protein>
<feature type="coiled-coil region" evidence="1">
    <location>
        <begin position="49"/>
        <end position="80"/>
    </location>
</feature>
<feature type="region of interest" description="Disordered" evidence="2">
    <location>
        <begin position="20"/>
        <end position="46"/>
    </location>
</feature>
<sequence length="386" mass="43940">LIHASNQLVGETEALLSSCSSLEETETADDSSQPKRRRKVRNANAAKRRLKYTKKVKDEREQLKQQDEQLSAQLADLQAKQSAKKWVLERTSAMPVWRAIATRQLQGRLMAEAERRRLRELVAARGKLLHELGEKMRLHLQGSGIAMDRSEERSAPPLELEDSLLFDRYLVEVETAFDEVDEVQRTWHVHEAPLSPVRNRLSGEEHDYFENMDVQLTPFDFKQTGDALWEAMRRVHYQNGHQRYRSVAGLGDVVAVKFQVRNKIQDESGLIIRIVMKRRIESGRIVILWRAHTQGYGELSNIHADETGWSVIHPTDAGTKSVVGMPTAILTFIRFIPCSDGTNLEGGDTKLGHFIQLAESSGHEYGAEIVRMMESLLLDDSRIPAR</sequence>
<gene>
    <name evidence="3" type="ORF">PHYSODRAFT_485651</name>
</gene>
<proteinExistence type="predicted"/>
<feature type="compositionally biased region" description="Basic residues" evidence="2">
    <location>
        <begin position="34"/>
        <end position="46"/>
    </location>
</feature>
<evidence type="ECO:0000313" key="4">
    <source>
        <dbReference type="Proteomes" id="UP000002640"/>
    </source>
</evidence>
<evidence type="ECO:0000256" key="1">
    <source>
        <dbReference type="SAM" id="Coils"/>
    </source>
</evidence>